<dbReference type="PANTHER" id="PTHR30290">
    <property type="entry name" value="PERIPLASMIC BINDING COMPONENT OF ABC TRANSPORTER"/>
    <property type="match status" value="1"/>
</dbReference>
<dbReference type="GO" id="GO:0015833">
    <property type="term" value="P:peptide transport"/>
    <property type="evidence" value="ECO:0007669"/>
    <property type="project" value="TreeGrafter"/>
</dbReference>
<dbReference type="SUPFAM" id="SSF53850">
    <property type="entry name" value="Periplasmic binding protein-like II"/>
    <property type="match status" value="1"/>
</dbReference>
<dbReference type="EMBL" id="UINC01211884">
    <property type="protein sequence ID" value="SVE35970.1"/>
    <property type="molecule type" value="Genomic_DNA"/>
</dbReference>
<dbReference type="AlphaFoldDB" id="A0A383CVA3"/>
<sequence>LDRQTMVDVGYGEAGRPTCNVWPAPPAQTSTANDECLTQDIDLANQLLDDAGYLDTDGDGVRETPDGMPMKILYQTSTNTVRQATQELVKQDWAKIGVDTELRNIDASVFFGGDPASPDTYGKFYADIEMYTNGAAGVDSQAYMGNWTTSNISGESTNWQGSNVQRFQSDEYDALYAELTQTADIDRRNEITIALNDLVVGNYSIIPLIHRGSVSAAANSLTGYKLNPWDAELWNVEE</sequence>
<reference evidence="2" key="1">
    <citation type="submission" date="2018-05" db="EMBL/GenBank/DDBJ databases">
        <authorList>
            <person name="Lanie J.A."/>
            <person name="Ng W.-L."/>
            <person name="Kazmierczak K.M."/>
            <person name="Andrzejewski T.M."/>
            <person name="Davidsen T.M."/>
            <person name="Wayne K.J."/>
            <person name="Tettelin H."/>
            <person name="Glass J.I."/>
            <person name="Rusch D."/>
            <person name="Podicherti R."/>
            <person name="Tsui H.-C.T."/>
            <person name="Winkler M.E."/>
        </authorList>
    </citation>
    <scope>NUCLEOTIDE SEQUENCE</scope>
</reference>
<evidence type="ECO:0000259" key="1">
    <source>
        <dbReference type="Pfam" id="PF00496"/>
    </source>
</evidence>
<protein>
    <recommendedName>
        <fullName evidence="1">Solute-binding protein family 5 domain-containing protein</fullName>
    </recommendedName>
</protein>
<feature type="non-terminal residue" evidence="2">
    <location>
        <position position="238"/>
    </location>
</feature>
<dbReference type="PANTHER" id="PTHR30290:SF65">
    <property type="entry name" value="MONOACYL PHOSPHATIDYLINOSITOL TETRAMANNOSIDE-BINDING PROTEIN LPQW-RELATED"/>
    <property type="match status" value="1"/>
</dbReference>
<proteinExistence type="predicted"/>
<dbReference type="InterPro" id="IPR039424">
    <property type="entry name" value="SBP_5"/>
</dbReference>
<organism evidence="2">
    <name type="scientific">marine metagenome</name>
    <dbReference type="NCBI Taxonomy" id="408172"/>
    <lineage>
        <taxon>unclassified sequences</taxon>
        <taxon>metagenomes</taxon>
        <taxon>ecological metagenomes</taxon>
    </lineage>
</organism>
<accession>A0A383CVA3</accession>
<evidence type="ECO:0000313" key="2">
    <source>
        <dbReference type="EMBL" id="SVE35970.1"/>
    </source>
</evidence>
<name>A0A383CVA3_9ZZZZ</name>
<dbReference type="Pfam" id="PF00496">
    <property type="entry name" value="SBP_bac_5"/>
    <property type="match status" value="1"/>
</dbReference>
<gene>
    <name evidence="2" type="ORF">METZ01_LOCUS488824</name>
</gene>
<feature type="non-terminal residue" evidence="2">
    <location>
        <position position="1"/>
    </location>
</feature>
<dbReference type="InterPro" id="IPR000914">
    <property type="entry name" value="SBP_5_dom"/>
</dbReference>
<dbReference type="GO" id="GO:1904680">
    <property type="term" value="F:peptide transmembrane transporter activity"/>
    <property type="evidence" value="ECO:0007669"/>
    <property type="project" value="TreeGrafter"/>
</dbReference>
<dbReference type="Gene3D" id="3.10.105.10">
    <property type="entry name" value="Dipeptide-binding Protein, Domain 3"/>
    <property type="match status" value="1"/>
</dbReference>
<feature type="domain" description="Solute-binding protein family 5" evidence="1">
    <location>
        <begin position="1"/>
        <end position="152"/>
    </location>
</feature>